<feature type="region of interest" description="Disordered" evidence="1">
    <location>
        <begin position="53"/>
        <end position="176"/>
    </location>
</feature>
<organism evidence="3 4">
    <name type="scientific">Macrophomina phaseolina</name>
    <dbReference type="NCBI Taxonomy" id="35725"/>
    <lineage>
        <taxon>Eukaryota</taxon>
        <taxon>Fungi</taxon>
        <taxon>Dikarya</taxon>
        <taxon>Ascomycota</taxon>
        <taxon>Pezizomycotina</taxon>
        <taxon>Dothideomycetes</taxon>
        <taxon>Dothideomycetes incertae sedis</taxon>
        <taxon>Botryosphaeriales</taxon>
        <taxon>Botryosphaeriaceae</taxon>
        <taxon>Macrophomina</taxon>
    </lineage>
</organism>
<evidence type="ECO:0000313" key="3">
    <source>
        <dbReference type="EMBL" id="KAH7045924.1"/>
    </source>
</evidence>
<keyword evidence="2" id="KW-0812">Transmembrane</keyword>
<feature type="transmembrane region" description="Helical" evidence="2">
    <location>
        <begin position="589"/>
        <end position="609"/>
    </location>
</feature>
<dbReference type="EMBL" id="JAGTJR010000018">
    <property type="protein sequence ID" value="KAH7045924.1"/>
    <property type="molecule type" value="Genomic_DNA"/>
</dbReference>
<feature type="compositionally biased region" description="Polar residues" evidence="1">
    <location>
        <begin position="365"/>
        <end position="382"/>
    </location>
</feature>
<protein>
    <submittedName>
        <fullName evidence="3">Uncharacterized protein</fullName>
    </submittedName>
</protein>
<keyword evidence="2" id="KW-0472">Membrane</keyword>
<accession>A0ABQ8G614</accession>
<feature type="compositionally biased region" description="Pro residues" evidence="1">
    <location>
        <begin position="281"/>
        <end position="304"/>
    </location>
</feature>
<feature type="compositionally biased region" description="Basic and acidic residues" evidence="1">
    <location>
        <begin position="129"/>
        <end position="139"/>
    </location>
</feature>
<feature type="compositionally biased region" description="Basic and acidic residues" evidence="1">
    <location>
        <begin position="217"/>
        <end position="247"/>
    </location>
</feature>
<dbReference type="Proteomes" id="UP000774617">
    <property type="component" value="Unassembled WGS sequence"/>
</dbReference>
<gene>
    <name evidence="3" type="ORF">B0J12DRAFT_669156</name>
</gene>
<proteinExistence type="predicted"/>
<evidence type="ECO:0000313" key="4">
    <source>
        <dbReference type="Proteomes" id="UP000774617"/>
    </source>
</evidence>
<keyword evidence="4" id="KW-1185">Reference proteome</keyword>
<name>A0ABQ8G614_9PEZI</name>
<feature type="region of interest" description="Disordered" evidence="1">
    <location>
        <begin position="490"/>
        <end position="512"/>
    </location>
</feature>
<evidence type="ECO:0000256" key="1">
    <source>
        <dbReference type="SAM" id="MobiDB-lite"/>
    </source>
</evidence>
<evidence type="ECO:0000256" key="2">
    <source>
        <dbReference type="SAM" id="Phobius"/>
    </source>
</evidence>
<feature type="region of interest" description="Disordered" evidence="1">
    <location>
        <begin position="456"/>
        <end position="475"/>
    </location>
</feature>
<feature type="compositionally biased region" description="Basic and acidic residues" evidence="1">
    <location>
        <begin position="200"/>
        <end position="210"/>
    </location>
</feature>
<feature type="compositionally biased region" description="Polar residues" evidence="1">
    <location>
        <begin position="53"/>
        <end position="67"/>
    </location>
</feature>
<sequence>MDAFEKGREAKFRADSKKYLKRTGRPLSRKTFEACNPRSIRYTVEDVAMMNSTTPSELNESTLSSAADKTAVHHPIDQPDEDDYFQDDNSDAGSLAGSDDFSRMMILDAGEEQSRQPHSRHYSYSYSADDDRRWREYERGNPNAFSAPLPPSHPLRGRRFGSISSNDSEPINERLGLPAVVREGATLFAKKLRPRPWWELYRDPEFDPDTKWVVPQEDLRPRQEKKDAAQLPQESDRNARVEEKPEHTSPIQQIAKLASQAKERLKSSSISQQEPERPSPILQPSPPIEQAPRQPLPAQQPSPPPEEDPRPLTANEPMWIQGLSPSAEETGLFGPQPRPTFEADIAERAKRLKQRGLHQDEDEQPSTPTNQEFNWDLTNSPNPVMASTPAYTPRAQARPLSSPEALRRAEEVLARNGPFPKEDPGVYARSDPIIKKKFADARAEYIAEQAAKVRAKIRSSPDSPPTPLKADGTVGETKDTLQVLGRALQKQAQEKKTSEQCANAQPANEERQQEINQLRNMSTRLHAASRSIRDAYNNAKHLVNSVDMAATTCQPCEHCGHANQHPGAMILTGIKRLLFSQPDDGRTTVTWFGLIFFLSLFWYLSEIILTELFETTTYADTMHGYGVYPDRPRYPFAIPTLISWIPPVNWLLTFTGNGVVYAATPIV</sequence>
<comment type="caution">
    <text evidence="3">The sequence shown here is derived from an EMBL/GenBank/DDBJ whole genome shotgun (WGS) entry which is preliminary data.</text>
</comment>
<feature type="compositionally biased region" description="Acidic residues" evidence="1">
    <location>
        <begin position="78"/>
        <end position="90"/>
    </location>
</feature>
<keyword evidence="2" id="KW-1133">Transmembrane helix</keyword>
<reference evidence="3 4" key="1">
    <citation type="journal article" date="2021" name="Nat. Commun.">
        <title>Genetic determinants of endophytism in the Arabidopsis root mycobiome.</title>
        <authorList>
            <person name="Mesny F."/>
            <person name="Miyauchi S."/>
            <person name="Thiergart T."/>
            <person name="Pickel B."/>
            <person name="Atanasova L."/>
            <person name="Karlsson M."/>
            <person name="Huettel B."/>
            <person name="Barry K.W."/>
            <person name="Haridas S."/>
            <person name="Chen C."/>
            <person name="Bauer D."/>
            <person name="Andreopoulos W."/>
            <person name="Pangilinan J."/>
            <person name="LaButti K."/>
            <person name="Riley R."/>
            <person name="Lipzen A."/>
            <person name="Clum A."/>
            <person name="Drula E."/>
            <person name="Henrissat B."/>
            <person name="Kohler A."/>
            <person name="Grigoriev I.V."/>
            <person name="Martin F.M."/>
            <person name="Hacquard S."/>
        </authorList>
    </citation>
    <scope>NUCLEOTIDE SEQUENCE [LARGE SCALE GENOMIC DNA]</scope>
    <source>
        <strain evidence="3 4">MPI-SDFR-AT-0080</strain>
    </source>
</reference>
<feature type="region of interest" description="Disordered" evidence="1">
    <location>
        <begin position="199"/>
        <end position="403"/>
    </location>
</feature>